<dbReference type="HOGENOM" id="CLU_137220_0_0_4"/>
<comment type="caution">
    <text evidence="1">The sequence shown here is derived from an EMBL/GenBank/DDBJ whole genome shotgun (WGS) entry which is preliminary data.</text>
</comment>
<accession>F7T9E0</accession>
<sequence>MPILIEIMPAERNYLLYDGDCPFCSNYVRFVRLRDAIGPVELLNMREEPELVRHYTAKGVDLNNGMLLHLGNVDYWGADCINRLALLSSGSGWFNRLNAAIFRSRAASAFLYPIMRTGRNLTLRLLGRRPVEL</sequence>
<evidence type="ECO:0008006" key="3">
    <source>
        <dbReference type="Google" id="ProtNLM"/>
    </source>
</evidence>
<dbReference type="eggNOG" id="COG3011">
    <property type="taxonomic scope" value="Bacteria"/>
</dbReference>
<dbReference type="AlphaFoldDB" id="F7T9E0"/>
<dbReference type="InterPro" id="IPR007263">
    <property type="entry name" value="DCC1-like"/>
</dbReference>
<protein>
    <recommendedName>
        <fullName evidence="3">Thiol-disulfide oxidoreductase DCC</fullName>
    </recommendedName>
</protein>
<dbReference type="Proteomes" id="UP000004853">
    <property type="component" value="Unassembled WGS sequence"/>
</dbReference>
<proteinExistence type="predicted"/>
<organism evidence="1 2">
    <name type="scientific">Achromobacter insuavis AXX-A</name>
    <dbReference type="NCBI Taxonomy" id="1003200"/>
    <lineage>
        <taxon>Bacteria</taxon>
        <taxon>Pseudomonadati</taxon>
        <taxon>Pseudomonadota</taxon>
        <taxon>Betaproteobacteria</taxon>
        <taxon>Burkholderiales</taxon>
        <taxon>Alcaligenaceae</taxon>
        <taxon>Achromobacter</taxon>
    </lineage>
</organism>
<reference evidence="1 2" key="1">
    <citation type="submission" date="2011-06" db="EMBL/GenBank/DDBJ databases">
        <authorList>
            <person name="Bador J."/>
            <person name="Amoureux L."/>
            <person name="Neuwirth C."/>
        </authorList>
    </citation>
    <scope>NUCLEOTIDE SEQUENCE [LARGE SCALE GENOMIC DNA]</scope>
    <source>
        <strain evidence="1 2">AXX-A</strain>
    </source>
</reference>
<dbReference type="RefSeq" id="WP_006395569.1">
    <property type="nucleotide sequence ID" value="NZ_GL982453.1"/>
</dbReference>
<dbReference type="GO" id="GO:0015035">
    <property type="term" value="F:protein-disulfide reductase activity"/>
    <property type="evidence" value="ECO:0007669"/>
    <property type="project" value="InterPro"/>
</dbReference>
<dbReference type="EMBL" id="AFRQ01000133">
    <property type="protein sequence ID" value="EGP43100.1"/>
    <property type="molecule type" value="Genomic_DNA"/>
</dbReference>
<evidence type="ECO:0000313" key="1">
    <source>
        <dbReference type="EMBL" id="EGP43100.1"/>
    </source>
</evidence>
<name>F7T9E0_9BURK</name>
<gene>
    <name evidence="1" type="ORF">AXXA_27930</name>
</gene>
<dbReference type="Pfam" id="PF04134">
    <property type="entry name" value="DCC1-like"/>
    <property type="match status" value="1"/>
</dbReference>
<evidence type="ECO:0000313" key="2">
    <source>
        <dbReference type="Proteomes" id="UP000004853"/>
    </source>
</evidence>